<feature type="compositionally biased region" description="Polar residues" evidence="1">
    <location>
        <begin position="200"/>
        <end position="211"/>
    </location>
</feature>
<dbReference type="AlphaFoldDB" id="A0A9P8UUV5"/>
<comment type="caution">
    <text evidence="2">The sequence shown here is derived from an EMBL/GenBank/DDBJ whole genome shotgun (WGS) entry which is preliminary data.</text>
</comment>
<dbReference type="EMBL" id="JAGPXC010000002">
    <property type="protein sequence ID" value="KAH6658629.1"/>
    <property type="molecule type" value="Genomic_DNA"/>
</dbReference>
<evidence type="ECO:0000313" key="3">
    <source>
        <dbReference type="Proteomes" id="UP000758603"/>
    </source>
</evidence>
<keyword evidence="3" id="KW-1185">Reference proteome</keyword>
<evidence type="ECO:0000256" key="1">
    <source>
        <dbReference type="SAM" id="MobiDB-lite"/>
    </source>
</evidence>
<feature type="compositionally biased region" description="Acidic residues" evidence="1">
    <location>
        <begin position="218"/>
        <end position="228"/>
    </location>
</feature>
<feature type="region of interest" description="Disordered" evidence="1">
    <location>
        <begin position="176"/>
        <end position="244"/>
    </location>
</feature>
<organism evidence="2 3">
    <name type="scientific">Truncatella angustata</name>
    <dbReference type="NCBI Taxonomy" id="152316"/>
    <lineage>
        <taxon>Eukaryota</taxon>
        <taxon>Fungi</taxon>
        <taxon>Dikarya</taxon>
        <taxon>Ascomycota</taxon>
        <taxon>Pezizomycotina</taxon>
        <taxon>Sordariomycetes</taxon>
        <taxon>Xylariomycetidae</taxon>
        <taxon>Amphisphaeriales</taxon>
        <taxon>Sporocadaceae</taxon>
        <taxon>Truncatella</taxon>
    </lineage>
</organism>
<proteinExistence type="predicted"/>
<gene>
    <name evidence="2" type="ORF">BKA67DRAFT_558595</name>
</gene>
<dbReference type="RefSeq" id="XP_045962863.1">
    <property type="nucleotide sequence ID" value="XM_046102335.1"/>
</dbReference>
<accession>A0A9P8UUV5</accession>
<sequence length="264" mass="29237">MSTSIAEGDAFRTSSWNSIYMGVANLERARNRHITSLIKSSNVEARLNALSNQESHVSHTTDHVVENDVNALARRVAACWKLPGNNFTIAVLAAKGLTNSIEELRIKLPNLGNEKYNPDADLFELFQVAARALAVRLMRPPLHVDCTVNQLSLIYLTLIRTVPYTQIAPSAWLGNCQPRRPMPGPPPSSGFAQVPGPLLRQQTTPGTSNPGSVLVSDSDSDSDSELEIIDEKSGDRVEDIGGKAEDRVEKPGIWSWFRLPWWWR</sequence>
<feature type="compositionally biased region" description="Basic and acidic residues" evidence="1">
    <location>
        <begin position="229"/>
        <end position="244"/>
    </location>
</feature>
<protein>
    <submittedName>
        <fullName evidence="2">Uncharacterized protein</fullName>
    </submittedName>
</protein>
<name>A0A9P8UUV5_9PEZI</name>
<dbReference type="GeneID" id="70131227"/>
<evidence type="ECO:0000313" key="2">
    <source>
        <dbReference type="EMBL" id="KAH6658629.1"/>
    </source>
</evidence>
<dbReference type="Proteomes" id="UP000758603">
    <property type="component" value="Unassembled WGS sequence"/>
</dbReference>
<reference evidence="2" key="1">
    <citation type="journal article" date="2021" name="Nat. Commun.">
        <title>Genetic determinants of endophytism in the Arabidopsis root mycobiome.</title>
        <authorList>
            <person name="Mesny F."/>
            <person name="Miyauchi S."/>
            <person name="Thiergart T."/>
            <person name="Pickel B."/>
            <person name="Atanasova L."/>
            <person name="Karlsson M."/>
            <person name="Huettel B."/>
            <person name="Barry K.W."/>
            <person name="Haridas S."/>
            <person name="Chen C."/>
            <person name="Bauer D."/>
            <person name="Andreopoulos W."/>
            <person name="Pangilinan J."/>
            <person name="LaButti K."/>
            <person name="Riley R."/>
            <person name="Lipzen A."/>
            <person name="Clum A."/>
            <person name="Drula E."/>
            <person name="Henrissat B."/>
            <person name="Kohler A."/>
            <person name="Grigoriev I.V."/>
            <person name="Martin F.M."/>
            <person name="Hacquard S."/>
        </authorList>
    </citation>
    <scope>NUCLEOTIDE SEQUENCE</scope>
    <source>
        <strain evidence="2">MPI-SDFR-AT-0073</strain>
    </source>
</reference>